<dbReference type="Proteomes" id="UP001317963">
    <property type="component" value="Chromosome"/>
</dbReference>
<dbReference type="Gene3D" id="3.90.1150.10">
    <property type="entry name" value="Aspartate Aminotransferase, domain 1"/>
    <property type="match status" value="1"/>
</dbReference>
<keyword evidence="4 5" id="KW-0663">Pyridoxal phosphate</keyword>
<comment type="similarity">
    <text evidence="5">Belongs to the class-III pyridoxal-phosphate-dependent aminotransferase family.</text>
</comment>
<keyword evidence="3" id="KW-0808">Transferase</keyword>
<dbReference type="EMBL" id="CP036501">
    <property type="protein sequence ID" value="UZP73592.1"/>
    <property type="molecule type" value="Genomic_DNA"/>
</dbReference>
<dbReference type="PIRSF" id="PIRSF000521">
    <property type="entry name" value="Transaminase_4ab_Lys_Orn"/>
    <property type="match status" value="1"/>
</dbReference>
<dbReference type="PANTHER" id="PTHR42684">
    <property type="entry name" value="ADENOSYLMETHIONINE-8-AMINO-7-OXONONANOATE AMINOTRANSFERASE"/>
    <property type="match status" value="1"/>
</dbReference>
<name>A0ABY6Q306_9GAMM</name>
<keyword evidence="7" id="KW-1185">Reference proteome</keyword>
<dbReference type="GO" id="GO:0008483">
    <property type="term" value="F:transaminase activity"/>
    <property type="evidence" value="ECO:0007669"/>
    <property type="project" value="UniProtKB-KW"/>
</dbReference>
<dbReference type="NCBIfam" id="NF005682">
    <property type="entry name" value="PRK07480.1"/>
    <property type="match status" value="1"/>
</dbReference>
<dbReference type="SUPFAM" id="SSF53383">
    <property type="entry name" value="PLP-dependent transferases"/>
    <property type="match status" value="1"/>
</dbReference>
<reference evidence="6 7" key="1">
    <citation type="submission" date="2019-02" db="EMBL/GenBank/DDBJ databases">
        <title>Halieaceae_genomes.</title>
        <authorList>
            <person name="Li S.-H."/>
        </authorList>
    </citation>
    <scope>NUCLEOTIDE SEQUENCE [LARGE SCALE GENOMIC DNA]</scope>
    <source>
        <strain evidence="6 7">JH123</strain>
    </source>
</reference>
<dbReference type="Gene3D" id="3.40.640.10">
    <property type="entry name" value="Type I PLP-dependent aspartate aminotransferase-like (Major domain)"/>
    <property type="match status" value="1"/>
</dbReference>
<dbReference type="InterPro" id="IPR049704">
    <property type="entry name" value="Aminotrans_3_PPA_site"/>
</dbReference>
<accession>A0ABY6Q306</accession>
<keyword evidence="2 6" id="KW-0032">Aminotransferase</keyword>
<evidence type="ECO:0000313" key="6">
    <source>
        <dbReference type="EMBL" id="UZP73592.1"/>
    </source>
</evidence>
<organism evidence="6 7">
    <name type="scientific">Candidatus Paraluminiphilus aquimaris</name>
    <dbReference type="NCBI Taxonomy" id="2518994"/>
    <lineage>
        <taxon>Bacteria</taxon>
        <taxon>Pseudomonadati</taxon>
        <taxon>Pseudomonadota</taxon>
        <taxon>Gammaproteobacteria</taxon>
        <taxon>Cellvibrionales</taxon>
        <taxon>Halieaceae</taxon>
        <taxon>Candidatus Paraluminiphilus</taxon>
    </lineage>
</organism>
<evidence type="ECO:0000256" key="4">
    <source>
        <dbReference type="ARBA" id="ARBA00022898"/>
    </source>
</evidence>
<dbReference type="InterPro" id="IPR015421">
    <property type="entry name" value="PyrdxlP-dep_Trfase_major"/>
</dbReference>
<gene>
    <name evidence="6" type="ORF">E0F26_02075</name>
</gene>
<evidence type="ECO:0000313" key="7">
    <source>
        <dbReference type="Proteomes" id="UP001317963"/>
    </source>
</evidence>
<evidence type="ECO:0000256" key="5">
    <source>
        <dbReference type="RuleBase" id="RU003560"/>
    </source>
</evidence>
<dbReference type="RefSeq" id="WP_279242390.1">
    <property type="nucleotide sequence ID" value="NZ_CP036501.1"/>
</dbReference>
<dbReference type="CDD" id="cd00610">
    <property type="entry name" value="OAT_like"/>
    <property type="match status" value="1"/>
</dbReference>
<dbReference type="InterPro" id="IPR005814">
    <property type="entry name" value="Aminotrans_3"/>
</dbReference>
<evidence type="ECO:0000256" key="2">
    <source>
        <dbReference type="ARBA" id="ARBA00022576"/>
    </source>
</evidence>
<evidence type="ECO:0000256" key="1">
    <source>
        <dbReference type="ARBA" id="ARBA00001933"/>
    </source>
</evidence>
<proteinExistence type="inferred from homology"/>
<sequence length="455" mass="49821">MNATLETNQLRQLDQQHHLHPFTDFRDYAQNGGRIVSRAEHIYIFDSDGNKIQDAMSGLWCCSLGYSQDGIKQAVADQLMELPFYNNFFKCSNQPAVELASRLTSMAPAHFNKVFFTNSGSEANDTQIKFVHRYFQLLGKPEKRLIISRKNAYHGSTIAAGSLGGMSAMHEQTQGLNYIHHIEQPHWFELGGDMSSDEFGLWAANELAKKIDELGEDKVAAFIAEPIQGAGGVIIPPDTYWPAVQKILDERDILFISDEVICGFGRTGQLFGFETYGTKPDLITFAKAVTNGYMPLGGCLVSDKVADVLLGHGGEFAHGLTYSGHPASCAAGLATMDVLENTEILAQSQSVLAPHFANALQNLMDHPIVGQVRAKGLVAAVELVRDKGSRERLAPDSAAAVYCRDRAIEHGLMVRQTGDAMIMSPPFVTTTQEADTLVSKLETALDQTAKFYGLS</sequence>
<dbReference type="InterPro" id="IPR015422">
    <property type="entry name" value="PyrdxlP-dep_Trfase_small"/>
</dbReference>
<dbReference type="PANTHER" id="PTHR42684:SF3">
    <property type="entry name" value="ADENOSYLMETHIONINE-8-AMINO-7-OXONONANOATE AMINOTRANSFERASE"/>
    <property type="match status" value="1"/>
</dbReference>
<dbReference type="Pfam" id="PF00202">
    <property type="entry name" value="Aminotran_3"/>
    <property type="match status" value="1"/>
</dbReference>
<protein>
    <submittedName>
        <fullName evidence="6">Aminotransferase class III-fold pyridoxal phosphate-dependent enzyme</fullName>
    </submittedName>
</protein>
<dbReference type="InterPro" id="IPR015424">
    <property type="entry name" value="PyrdxlP-dep_Trfase"/>
</dbReference>
<dbReference type="PROSITE" id="PS00600">
    <property type="entry name" value="AA_TRANSFER_CLASS_3"/>
    <property type="match status" value="1"/>
</dbReference>
<comment type="cofactor">
    <cofactor evidence="1">
        <name>pyridoxal 5'-phosphate</name>
        <dbReference type="ChEBI" id="CHEBI:597326"/>
    </cofactor>
</comment>
<evidence type="ECO:0000256" key="3">
    <source>
        <dbReference type="ARBA" id="ARBA00022679"/>
    </source>
</evidence>